<protein>
    <submittedName>
        <fullName evidence="2">FkbM family methyltransferase</fullName>
    </submittedName>
</protein>
<gene>
    <name evidence="2" type="ORF">L6773_19590</name>
</gene>
<dbReference type="RefSeq" id="WP_237856261.1">
    <property type="nucleotide sequence ID" value="NZ_JAKLWS010000043.1"/>
</dbReference>
<evidence type="ECO:0000313" key="3">
    <source>
        <dbReference type="Proteomes" id="UP001165366"/>
    </source>
</evidence>
<feature type="domain" description="Methyltransferase FkbM" evidence="1">
    <location>
        <begin position="86"/>
        <end position="244"/>
    </location>
</feature>
<dbReference type="Proteomes" id="UP001165366">
    <property type="component" value="Unassembled WGS sequence"/>
</dbReference>
<dbReference type="GO" id="GO:0032259">
    <property type="term" value="P:methylation"/>
    <property type="evidence" value="ECO:0007669"/>
    <property type="project" value="UniProtKB-KW"/>
</dbReference>
<proteinExistence type="predicted"/>
<dbReference type="InterPro" id="IPR029063">
    <property type="entry name" value="SAM-dependent_MTases_sf"/>
</dbReference>
<dbReference type="EMBL" id="JAKLWS010000043">
    <property type="protein sequence ID" value="MCG2590783.1"/>
    <property type="molecule type" value="Genomic_DNA"/>
</dbReference>
<keyword evidence="3" id="KW-1185">Reference proteome</keyword>
<accession>A0ABS9KIX2</accession>
<dbReference type="SUPFAM" id="SSF53335">
    <property type="entry name" value="S-adenosyl-L-methionine-dependent methyltransferases"/>
    <property type="match status" value="1"/>
</dbReference>
<dbReference type="InterPro" id="IPR053202">
    <property type="entry name" value="EGF_Rcpt_Signaling_Reg"/>
</dbReference>
<dbReference type="InterPro" id="IPR006342">
    <property type="entry name" value="FkbM_mtfrase"/>
</dbReference>
<reference evidence="2" key="1">
    <citation type="submission" date="2022-01" db="EMBL/GenBank/DDBJ databases">
        <authorList>
            <person name="Wang Y."/>
        </authorList>
    </citation>
    <scope>NUCLEOTIDE SEQUENCE</scope>
    <source>
        <strain evidence="2">WB101</strain>
    </source>
</reference>
<dbReference type="Gene3D" id="3.40.50.150">
    <property type="entry name" value="Vaccinia Virus protein VP39"/>
    <property type="match status" value="1"/>
</dbReference>
<evidence type="ECO:0000259" key="1">
    <source>
        <dbReference type="Pfam" id="PF05050"/>
    </source>
</evidence>
<dbReference type="PANTHER" id="PTHR34009:SF2">
    <property type="entry name" value="PROTEIN STAR"/>
    <property type="match status" value="1"/>
</dbReference>
<name>A0ABS9KIX2_9BACT</name>
<keyword evidence="2" id="KW-0808">Transferase</keyword>
<dbReference type="PANTHER" id="PTHR34009">
    <property type="entry name" value="PROTEIN STAR"/>
    <property type="match status" value="1"/>
</dbReference>
<organism evidence="2 3">
    <name type="scientific">Rhodohalobacter sulfatireducens</name>
    <dbReference type="NCBI Taxonomy" id="2911366"/>
    <lineage>
        <taxon>Bacteria</taxon>
        <taxon>Pseudomonadati</taxon>
        <taxon>Balneolota</taxon>
        <taxon>Balneolia</taxon>
        <taxon>Balneolales</taxon>
        <taxon>Balneolaceae</taxon>
        <taxon>Rhodohalobacter</taxon>
    </lineage>
</organism>
<dbReference type="GO" id="GO:0008168">
    <property type="term" value="F:methyltransferase activity"/>
    <property type="evidence" value="ECO:0007669"/>
    <property type="project" value="UniProtKB-KW"/>
</dbReference>
<sequence length="258" mass="29676">MMDSRLSFSSNIKRSIKGFLKKINMSYRQLMGFQSNVKDIGEVTPPYFKRGYMKRSFSQQGEDLSLDRIWTRVFKRDLKYPGKYVDIGSYHPVDHSVTYLMYLRGWSGLVVDASPKSCELHKKQRPRDKVINAVVGSSDLDSVDFYFHKSGKLSLINTKYPDDINNYSKISLPQKNINTILDASGINEIDFLNIDIEGAEMEVLDSLNFQKYKPKIIAVEIHGNDIQKGLKSDVSNKLLEMNYKLVAVNVITYFFIQI</sequence>
<keyword evidence="2" id="KW-0489">Methyltransferase</keyword>
<evidence type="ECO:0000313" key="2">
    <source>
        <dbReference type="EMBL" id="MCG2590783.1"/>
    </source>
</evidence>
<comment type="caution">
    <text evidence="2">The sequence shown here is derived from an EMBL/GenBank/DDBJ whole genome shotgun (WGS) entry which is preliminary data.</text>
</comment>
<dbReference type="Pfam" id="PF05050">
    <property type="entry name" value="Methyltransf_21"/>
    <property type="match status" value="1"/>
</dbReference>
<reference evidence="2" key="2">
    <citation type="submission" date="2024-05" db="EMBL/GenBank/DDBJ databases">
        <title>Rhodohalobacter halophilus gen. nov., sp. nov., a moderately halophilic member of the family Balneolaceae.</title>
        <authorList>
            <person name="Xia J."/>
        </authorList>
    </citation>
    <scope>NUCLEOTIDE SEQUENCE</scope>
    <source>
        <strain evidence="2">WB101</strain>
    </source>
</reference>